<dbReference type="RefSeq" id="WP_034210611.1">
    <property type="nucleotide sequence ID" value="NZ_AVCK01000009.1"/>
</dbReference>
<sequence>MHNRSLRFRTERFEYQAELPEDDNAGNRFYGADVAEFLAQGLSDGGLGMDYLDEDWGWSVFGKTDDGLFLEIAIYQLSEDGTPGESGTNEWGLWLRAHEKTKWLGLFTRTREVEVPPAFADRLRALLAGAGIEARPWKTPG</sequence>
<gene>
    <name evidence="1" type="ORF">N787_08400</name>
</gene>
<dbReference type="AlphaFoldDB" id="A0A091B762"/>
<comment type="caution">
    <text evidence="1">The sequence shown here is derived from an EMBL/GenBank/DDBJ whole genome shotgun (WGS) entry which is preliminary data.</text>
</comment>
<name>A0A091B762_9GAMM</name>
<dbReference type="PATRIC" id="fig|1384056.3.peg.540"/>
<keyword evidence="2" id="KW-1185">Reference proteome</keyword>
<dbReference type="EMBL" id="AVCK01000009">
    <property type="protein sequence ID" value="KFN47571.1"/>
    <property type="molecule type" value="Genomic_DNA"/>
</dbReference>
<dbReference type="OrthoDB" id="1453393at2"/>
<reference evidence="1 2" key="1">
    <citation type="submission" date="2013-09" db="EMBL/GenBank/DDBJ databases">
        <title>Genome sequencing of Arenimonas metalli.</title>
        <authorList>
            <person name="Chen F."/>
            <person name="Wang G."/>
        </authorList>
    </citation>
    <scope>NUCLEOTIDE SEQUENCE [LARGE SCALE GENOMIC DNA]</scope>
    <source>
        <strain evidence="1 2">CF5-1</strain>
    </source>
</reference>
<dbReference type="Proteomes" id="UP000029393">
    <property type="component" value="Unassembled WGS sequence"/>
</dbReference>
<organism evidence="1 2">
    <name type="scientific">Arenimonas metalli CF5-1</name>
    <dbReference type="NCBI Taxonomy" id="1384056"/>
    <lineage>
        <taxon>Bacteria</taxon>
        <taxon>Pseudomonadati</taxon>
        <taxon>Pseudomonadota</taxon>
        <taxon>Gammaproteobacteria</taxon>
        <taxon>Lysobacterales</taxon>
        <taxon>Lysobacteraceae</taxon>
        <taxon>Arenimonas</taxon>
    </lineage>
</organism>
<dbReference type="STRING" id="1384056.N787_08400"/>
<protein>
    <submittedName>
        <fullName evidence="1">Uncharacterized protein</fullName>
    </submittedName>
</protein>
<evidence type="ECO:0000313" key="1">
    <source>
        <dbReference type="EMBL" id="KFN47571.1"/>
    </source>
</evidence>
<evidence type="ECO:0000313" key="2">
    <source>
        <dbReference type="Proteomes" id="UP000029393"/>
    </source>
</evidence>
<proteinExistence type="predicted"/>
<accession>A0A091B762</accession>